<sequence>MNEGHLQVAKARRLVRLVAWRLRLMTWSCATFGTRLPVQTDFMIAFILAIVRSASDRSTKTKDRIDAPLSQFFVQLVHVAVIAPRNTADCLPFSVVRANPCVARLAFSNPRFCAGRRIKGHHVAVSAKRAPMQWIIPELVIHICTSISNGIIGRVPQVVVDVSHRRSALDHLGSTLNRMTVAKTETQRLIFIRKYTTPQLRLIAWFASECQ</sequence>
<name>A0A518G5I8_9BACT</name>
<evidence type="ECO:0000313" key="2">
    <source>
        <dbReference type="Proteomes" id="UP000318017"/>
    </source>
</evidence>
<dbReference type="AlphaFoldDB" id="A0A518G5I8"/>
<dbReference type="EMBL" id="CP036298">
    <property type="protein sequence ID" value="QDV23856.1"/>
    <property type="molecule type" value="Genomic_DNA"/>
</dbReference>
<proteinExistence type="predicted"/>
<protein>
    <submittedName>
        <fullName evidence="1">Uncharacterized protein</fullName>
    </submittedName>
</protein>
<keyword evidence="2" id="KW-1185">Reference proteome</keyword>
<organism evidence="1 2">
    <name type="scientific">Aureliella helgolandensis</name>
    <dbReference type="NCBI Taxonomy" id="2527968"/>
    <lineage>
        <taxon>Bacteria</taxon>
        <taxon>Pseudomonadati</taxon>
        <taxon>Planctomycetota</taxon>
        <taxon>Planctomycetia</taxon>
        <taxon>Pirellulales</taxon>
        <taxon>Pirellulaceae</taxon>
        <taxon>Aureliella</taxon>
    </lineage>
</organism>
<accession>A0A518G5I8</accession>
<reference evidence="1 2" key="1">
    <citation type="submission" date="2019-02" db="EMBL/GenBank/DDBJ databases">
        <title>Deep-cultivation of Planctomycetes and their phenomic and genomic characterization uncovers novel biology.</title>
        <authorList>
            <person name="Wiegand S."/>
            <person name="Jogler M."/>
            <person name="Boedeker C."/>
            <person name="Pinto D."/>
            <person name="Vollmers J."/>
            <person name="Rivas-Marin E."/>
            <person name="Kohn T."/>
            <person name="Peeters S.H."/>
            <person name="Heuer A."/>
            <person name="Rast P."/>
            <person name="Oberbeckmann S."/>
            <person name="Bunk B."/>
            <person name="Jeske O."/>
            <person name="Meyerdierks A."/>
            <person name="Storesund J.E."/>
            <person name="Kallscheuer N."/>
            <person name="Luecker S."/>
            <person name="Lage O.M."/>
            <person name="Pohl T."/>
            <person name="Merkel B.J."/>
            <person name="Hornburger P."/>
            <person name="Mueller R.-W."/>
            <person name="Bruemmer F."/>
            <person name="Labrenz M."/>
            <person name="Spormann A.M."/>
            <person name="Op den Camp H."/>
            <person name="Overmann J."/>
            <person name="Amann R."/>
            <person name="Jetten M.S.M."/>
            <person name="Mascher T."/>
            <person name="Medema M.H."/>
            <person name="Devos D.P."/>
            <person name="Kaster A.-K."/>
            <person name="Ovreas L."/>
            <person name="Rohde M."/>
            <person name="Galperin M.Y."/>
            <person name="Jogler C."/>
        </authorList>
    </citation>
    <scope>NUCLEOTIDE SEQUENCE [LARGE SCALE GENOMIC DNA]</scope>
    <source>
        <strain evidence="1 2">Q31a</strain>
    </source>
</reference>
<dbReference type="Proteomes" id="UP000318017">
    <property type="component" value="Chromosome"/>
</dbReference>
<dbReference type="KEGG" id="ahel:Q31a_21630"/>
<evidence type="ECO:0000313" key="1">
    <source>
        <dbReference type="EMBL" id="QDV23856.1"/>
    </source>
</evidence>
<gene>
    <name evidence="1" type="ORF">Q31a_21630</name>
</gene>